<reference evidence="2 3" key="1">
    <citation type="journal article" date="2007" name="J. Bacteriol.">
        <title>Whole-genome analysis of the methyl tert-butyl ether-degrading beta-proteobacterium Methylibium petroleiphilum PM1.</title>
        <authorList>
            <person name="Kane S.R."/>
            <person name="Chakicherla A.Y."/>
            <person name="Chain P.S.G."/>
            <person name="Schmidt R."/>
            <person name="Shin M.W."/>
            <person name="Legler T.C."/>
            <person name="Scow K.M."/>
            <person name="Larimer F.W."/>
            <person name="Lucas S.M."/>
            <person name="Richardson P.M."/>
            <person name="Hristova K.R."/>
        </authorList>
    </citation>
    <scope>NUCLEOTIDE SEQUENCE [LARGE SCALE GENOMIC DNA]</scope>
    <source>
        <strain evidence="3">ATCC BAA-1232 / LMG 22953 / PM1</strain>
        <plasmid evidence="2 3">RPME01</plasmid>
    </source>
</reference>
<dbReference type="Proteomes" id="UP000000366">
    <property type="component" value="Plasmid RPME01"/>
</dbReference>
<dbReference type="KEGG" id="mpt:Mpe_B0012"/>
<gene>
    <name evidence="2" type="ordered locus">Mpe_B0012</name>
</gene>
<accession>A2SMK4</accession>
<dbReference type="Pfam" id="PF20411">
    <property type="entry name" value="DUF6697"/>
    <property type="match status" value="1"/>
</dbReference>
<evidence type="ECO:0000259" key="1">
    <source>
        <dbReference type="Pfam" id="PF20411"/>
    </source>
</evidence>
<evidence type="ECO:0000313" key="3">
    <source>
        <dbReference type="Proteomes" id="UP000000366"/>
    </source>
</evidence>
<feature type="domain" description="DUF6697" evidence="1">
    <location>
        <begin position="9"/>
        <end position="92"/>
    </location>
</feature>
<protein>
    <recommendedName>
        <fullName evidence="1">DUF6697 domain-containing protein</fullName>
    </recommendedName>
</protein>
<organism evidence="2 3">
    <name type="scientific">Methylibium petroleiphilum (strain ATCC BAA-1232 / LMG 22953 / PM1)</name>
    <dbReference type="NCBI Taxonomy" id="420662"/>
    <lineage>
        <taxon>Bacteria</taxon>
        <taxon>Pseudomonadati</taxon>
        <taxon>Pseudomonadota</taxon>
        <taxon>Betaproteobacteria</taxon>
        <taxon>Burkholderiales</taxon>
        <taxon>Sphaerotilaceae</taxon>
        <taxon>Methylibium</taxon>
    </lineage>
</organism>
<keyword evidence="3" id="KW-1185">Reference proteome</keyword>
<dbReference type="EMBL" id="CP000556">
    <property type="protein sequence ID" value="ABM96793.1"/>
    <property type="molecule type" value="Genomic_DNA"/>
</dbReference>
<dbReference type="AlphaFoldDB" id="A2SMK4"/>
<dbReference type="InterPro" id="IPR046520">
    <property type="entry name" value="DUF6697"/>
</dbReference>
<geneLocation type="plasmid" evidence="2 3">
    <name>RPME01</name>
</geneLocation>
<proteinExistence type="predicted"/>
<name>A2SMK4_METPP</name>
<evidence type="ECO:0000313" key="2">
    <source>
        <dbReference type="EMBL" id="ABM96793.1"/>
    </source>
</evidence>
<dbReference type="eggNOG" id="ENOG503305W">
    <property type="taxonomic scope" value="Bacteria"/>
</dbReference>
<dbReference type="HOGENOM" id="CLU_160657_0_0_4"/>
<keyword evidence="2" id="KW-0614">Plasmid</keyword>
<sequence length="126" mass="13659">MFSVGHVYTRDEIGNQVGGSKQTYLPTCGGMVVAACLTKDLNPLAPRVILCGTPPMVARAGDILARQTEAIPVFVKLDVNRWEYHGHFRPKASYTSGLEFERLVDGSGRARSDVTRAVVLEPITAA</sequence>
<dbReference type="RefSeq" id="WP_011831410.1">
    <property type="nucleotide sequence ID" value="NC_008826.1"/>
</dbReference>